<evidence type="ECO:0000313" key="2">
    <source>
        <dbReference type="EMBL" id="CCH72604.1"/>
    </source>
</evidence>
<proteinExistence type="predicted"/>
<keyword evidence="3" id="KW-1185">Reference proteome</keyword>
<feature type="region of interest" description="Disordered" evidence="1">
    <location>
        <begin position="1"/>
        <end position="62"/>
    </location>
</feature>
<comment type="caution">
    <text evidence="2">The sequence shown here is derived from an EMBL/GenBank/DDBJ whole genome shotgun (WGS) entry which is preliminary data.</text>
</comment>
<gene>
    <name evidence="2" type="ORF">BN11_180022</name>
</gene>
<dbReference type="EMBL" id="CAJA01000090">
    <property type="protein sequence ID" value="CCH72604.1"/>
    <property type="molecule type" value="Genomic_DNA"/>
</dbReference>
<name>W6K2L1_9MICO</name>
<sequence>MGLLDDVKGKVDDLVSQNPDKVEELSDQGIAKATEVADSASGGKFGEQIDAAGQKADEAIGE</sequence>
<reference evidence="2 3" key="1">
    <citation type="journal article" date="2013" name="ISME J.">
        <title>A metabolic model for members of the genus Tetrasphaera involved in enhanced biological phosphorus removal.</title>
        <authorList>
            <person name="Kristiansen R."/>
            <person name="Nguyen H.T.T."/>
            <person name="Saunders A.M."/>
            <person name="Nielsen J.L."/>
            <person name="Wimmer R."/>
            <person name="Le V.Q."/>
            <person name="McIlroy S.J."/>
            <person name="Petrovski S."/>
            <person name="Seviour R.J."/>
            <person name="Calteau A."/>
            <person name="Nielsen K.L."/>
            <person name="Nielsen P.H."/>
        </authorList>
    </citation>
    <scope>NUCLEOTIDE SEQUENCE [LARGE SCALE GENOMIC DNA]</scope>
    <source>
        <strain evidence="2 3">Ben110</strain>
    </source>
</reference>
<evidence type="ECO:0000256" key="1">
    <source>
        <dbReference type="SAM" id="MobiDB-lite"/>
    </source>
</evidence>
<evidence type="ECO:0008006" key="4">
    <source>
        <dbReference type="Google" id="ProtNLM"/>
    </source>
</evidence>
<dbReference type="InterPro" id="IPR028037">
    <property type="entry name" value="Antitoxin_Rv0909/MT0933"/>
</dbReference>
<dbReference type="Pfam" id="PF14013">
    <property type="entry name" value="MT0933_antitox"/>
    <property type="match status" value="1"/>
</dbReference>
<dbReference type="AlphaFoldDB" id="W6K2L1"/>
<evidence type="ECO:0000313" key="3">
    <source>
        <dbReference type="Proteomes" id="UP000035763"/>
    </source>
</evidence>
<dbReference type="STRING" id="1193182.BN11_180022"/>
<accession>W6K2L1</accession>
<protein>
    <recommendedName>
        <fullName evidence="4">Antitoxin</fullName>
    </recommendedName>
</protein>
<dbReference type="OrthoDB" id="5125103at2"/>
<dbReference type="RefSeq" id="WP_048693889.1">
    <property type="nucleotide sequence ID" value="NZ_HG764815.1"/>
</dbReference>
<feature type="compositionally biased region" description="Basic and acidic residues" evidence="1">
    <location>
        <begin position="1"/>
        <end position="13"/>
    </location>
</feature>
<dbReference type="Proteomes" id="UP000035763">
    <property type="component" value="Unassembled WGS sequence"/>
</dbReference>
<organism evidence="2 3">
    <name type="scientific">Nostocoides australiense Ben110</name>
    <dbReference type="NCBI Taxonomy" id="1193182"/>
    <lineage>
        <taxon>Bacteria</taxon>
        <taxon>Bacillati</taxon>
        <taxon>Actinomycetota</taxon>
        <taxon>Actinomycetes</taxon>
        <taxon>Micrococcales</taxon>
        <taxon>Intrasporangiaceae</taxon>
        <taxon>Nostocoides</taxon>
    </lineage>
</organism>